<evidence type="ECO:0000313" key="7">
    <source>
        <dbReference type="EMBL" id="EED16629.1"/>
    </source>
</evidence>
<comment type="subcellular location">
    <subcellularLocation>
        <location evidence="1">Membrane</location>
        <topology evidence="1">Multi-pass membrane protein</topology>
    </subcellularLocation>
</comment>
<comment type="similarity">
    <text evidence="2">Belongs to the major facilitator superfamily. TCR/Tet family.</text>
</comment>
<dbReference type="VEuPathDB" id="FungiDB:TSTA_017040"/>
<evidence type="ECO:0000256" key="6">
    <source>
        <dbReference type="SAM" id="Phobius"/>
    </source>
</evidence>
<feature type="transmembrane region" description="Helical" evidence="6">
    <location>
        <begin position="180"/>
        <end position="198"/>
    </location>
</feature>
<evidence type="ECO:0000256" key="1">
    <source>
        <dbReference type="ARBA" id="ARBA00004141"/>
    </source>
</evidence>
<keyword evidence="8" id="KW-1185">Reference proteome</keyword>
<keyword evidence="3 6" id="KW-0812">Transmembrane</keyword>
<dbReference type="AlphaFoldDB" id="B8MEK2"/>
<gene>
    <name evidence="7" type="ORF">TSTA_017040</name>
</gene>
<accession>B8MEK2</accession>
<dbReference type="eggNOG" id="KOG2614">
    <property type="taxonomic scope" value="Eukaryota"/>
</dbReference>
<evidence type="ECO:0000313" key="8">
    <source>
        <dbReference type="Proteomes" id="UP000001745"/>
    </source>
</evidence>
<sequence length="248" mass="26984">MTALRTLPPKLDLVGFLSFRARCNSAFARSSIRRQHFSGDRVVLRRWCYIHHFPLLGAPQGRCCDDLVFNGQEEDYMVELFSIWVPFGAASLCFVLSANLFPGCQGRISNFKCRQNRLLSPIGSALVSIANGLLSTFFPGTSTGEWIGYQIIAGVGRGLALQIPIIAVQNTLAFPLIPNAMALLMFSQSFVGAIFLSFSDTIFTNSLHELIPKYAPSVNPQAIVNAGATGFRAKVSATELVGVLAAYS</sequence>
<name>B8MEK2_TALSN</name>
<dbReference type="EMBL" id="EQ962656">
    <property type="protein sequence ID" value="EED16629.1"/>
    <property type="molecule type" value="Genomic_DNA"/>
</dbReference>
<evidence type="ECO:0000256" key="4">
    <source>
        <dbReference type="ARBA" id="ARBA00022989"/>
    </source>
</evidence>
<feature type="transmembrane region" description="Helical" evidence="6">
    <location>
        <begin position="146"/>
        <end position="168"/>
    </location>
</feature>
<dbReference type="PANTHER" id="PTHR23501">
    <property type="entry name" value="MAJOR FACILITATOR SUPERFAMILY"/>
    <property type="match status" value="1"/>
</dbReference>
<dbReference type="HOGENOM" id="CLU_1120750_0_0_1"/>
<feature type="transmembrane region" description="Helical" evidence="6">
    <location>
        <begin position="81"/>
        <end position="101"/>
    </location>
</feature>
<keyword evidence="5 6" id="KW-0472">Membrane</keyword>
<dbReference type="Proteomes" id="UP000001745">
    <property type="component" value="Unassembled WGS sequence"/>
</dbReference>
<evidence type="ECO:0000256" key="5">
    <source>
        <dbReference type="ARBA" id="ARBA00023136"/>
    </source>
</evidence>
<dbReference type="PhylomeDB" id="B8MEK2"/>
<dbReference type="OrthoDB" id="10021397at2759"/>
<dbReference type="InParanoid" id="B8MEK2"/>
<dbReference type="GO" id="GO:0005886">
    <property type="term" value="C:plasma membrane"/>
    <property type="evidence" value="ECO:0007669"/>
    <property type="project" value="TreeGrafter"/>
</dbReference>
<protein>
    <submittedName>
        <fullName evidence="7">Uncharacterized protein</fullName>
    </submittedName>
</protein>
<organism evidence="7 8">
    <name type="scientific">Talaromyces stipitatus (strain ATCC 10500 / CBS 375.48 / QM 6759 / NRRL 1006)</name>
    <name type="common">Penicillium stipitatum</name>
    <dbReference type="NCBI Taxonomy" id="441959"/>
    <lineage>
        <taxon>Eukaryota</taxon>
        <taxon>Fungi</taxon>
        <taxon>Dikarya</taxon>
        <taxon>Ascomycota</taxon>
        <taxon>Pezizomycotina</taxon>
        <taxon>Eurotiomycetes</taxon>
        <taxon>Eurotiomycetidae</taxon>
        <taxon>Eurotiales</taxon>
        <taxon>Trichocomaceae</taxon>
        <taxon>Talaromyces</taxon>
        <taxon>Talaromyces sect. Talaromyces</taxon>
    </lineage>
</organism>
<dbReference type="PANTHER" id="PTHR23501:SF193">
    <property type="entry name" value="MULTIDRUG TRANSPORTER, PUTATIVE (AFU_ORTHOLOGUE AFUA_8G00940)-RELATED"/>
    <property type="match status" value="1"/>
</dbReference>
<dbReference type="GO" id="GO:0022857">
    <property type="term" value="F:transmembrane transporter activity"/>
    <property type="evidence" value="ECO:0007669"/>
    <property type="project" value="TreeGrafter"/>
</dbReference>
<reference evidence="8" key="1">
    <citation type="journal article" date="2015" name="Genome Announc.">
        <title>Genome sequence of the AIDS-associated pathogen Penicillium marneffei (ATCC18224) and its near taxonomic relative Talaromyces stipitatus (ATCC10500).</title>
        <authorList>
            <person name="Nierman W.C."/>
            <person name="Fedorova-Abrams N.D."/>
            <person name="Andrianopoulos A."/>
        </authorList>
    </citation>
    <scope>NUCLEOTIDE SEQUENCE [LARGE SCALE GENOMIC DNA]</scope>
    <source>
        <strain evidence="8">ATCC 10500 / CBS 375.48 / QM 6759 / NRRL 1006</strain>
    </source>
</reference>
<dbReference type="RefSeq" id="XP_002483863.1">
    <property type="nucleotide sequence ID" value="XM_002483818.1"/>
</dbReference>
<proteinExistence type="inferred from homology"/>
<dbReference type="GeneID" id="8103677"/>
<evidence type="ECO:0000256" key="3">
    <source>
        <dbReference type="ARBA" id="ARBA00022692"/>
    </source>
</evidence>
<keyword evidence="4 6" id="KW-1133">Transmembrane helix</keyword>
<evidence type="ECO:0000256" key="2">
    <source>
        <dbReference type="ARBA" id="ARBA00007520"/>
    </source>
</evidence>
<feature type="transmembrane region" description="Helical" evidence="6">
    <location>
        <begin position="122"/>
        <end position="140"/>
    </location>
</feature>